<dbReference type="CDD" id="cd01928">
    <property type="entry name" value="Cyclophilin_PPIL3_like"/>
    <property type="match status" value="1"/>
</dbReference>
<comment type="similarity">
    <text evidence="4">Belongs to the cyclophilin-type PPIase family. PPIL3 subfamily.</text>
</comment>
<comment type="catalytic activity">
    <reaction evidence="1 5">
        <text>[protein]-peptidylproline (omega=180) = [protein]-peptidylproline (omega=0)</text>
        <dbReference type="Rhea" id="RHEA:16237"/>
        <dbReference type="Rhea" id="RHEA-COMP:10747"/>
        <dbReference type="Rhea" id="RHEA-COMP:10748"/>
        <dbReference type="ChEBI" id="CHEBI:83833"/>
        <dbReference type="ChEBI" id="CHEBI:83834"/>
        <dbReference type="EC" id="5.2.1.8"/>
    </reaction>
</comment>
<dbReference type="PANTHER" id="PTHR45625:SF2">
    <property type="entry name" value="PEPTIDYL-PROLYL CIS-TRANS ISOMERASE-LIKE 3"/>
    <property type="match status" value="1"/>
</dbReference>
<organism evidence="7 8">
    <name type="scientific">Aldrovandia affinis</name>
    <dbReference type="NCBI Taxonomy" id="143900"/>
    <lineage>
        <taxon>Eukaryota</taxon>
        <taxon>Metazoa</taxon>
        <taxon>Chordata</taxon>
        <taxon>Craniata</taxon>
        <taxon>Vertebrata</taxon>
        <taxon>Euteleostomi</taxon>
        <taxon>Actinopterygii</taxon>
        <taxon>Neopterygii</taxon>
        <taxon>Teleostei</taxon>
        <taxon>Notacanthiformes</taxon>
        <taxon>Halosauridae</taxon>
        <taxon>Aldrovandia</taxon>
    </lineage>
</organism>
<dbReference type="InterPro" id="IPR020892">
    <property type="entry name" value="Cyclophilin-type_PPIase_CS"/>
</dbReference>
<dbReference type="InterPro" id="IPR029000">
    <property type="entry name" value="Cyclophilin-like_dom_sf"/>
</dbReference>
<evidence type="ECO:0000256" key="5">
    <source>
        <dbReference type="RuleBase" id="RU363019"/>
    </source>
</evidence>
<comment type="function">
    <text evidence="5">PPIases accelerate the folding of proteins. It catalyzes the cis-trans isomerization of proline imidic peptide bonds in oligopeptides.</text>
</comment>
<comment type="caution">
    <text evidence="7">The sequence shown here is derived from an EMBL/GenBank/DDBJ whole genome shotgun (WGS) entry which is preliminary data.</text>
</comment>
<dbReference type="PROSITE" id="PS00170">
    <property type="entry name" value="CSA_PPIASE_1"/>
    <property type="match status" value="1"/>
</dbReference>
<keyword evidence="8" id="KW-1185">Reference proteome</keyword>
<dbReference type="AlphaFoldDB" id="A0AAD7WZQ3"/>
<sequence length="203" mass="22903">MPSFNFRFFHPSGHRKSFRYCGSRSWSSFTANAFVSGQLQFRMAVTLHTDLGDVKIELFCERAPKTCENFLALCASGFYNGCIFHRNIKGFMVQTGDPTGTGKGGTSIWGRKFEDEFNEHLKHNVRGVVSMANNGPNTNASQFFFTYGKQPHLDMKYTVFGKIIDGLETLDELEKLPVNEKTFQPLNDVHIKDTTLHANPFAG</sequence>
<evidence type="ECO:0000313" key="7">
    <source>
        <dbReference type="EMBL" id="KAJ8414975.1"/>
    </source>
</evidence>
<dbReference type="GO" id="GO:0006457">
    <property type="term" value="P:protein folding"/>
    <property type="evidence" value="ECO:0007669"/>
    <property type="project" value="InterPro"/>
</dbReference>
<proteinExistence type="inferred from homology"/>
<keyword evidence="3 5" id="KW-0413">Isomerase</keyword>
<evidence type="ECO:0000259" key="6">
    <source>
        <dbReference type="PROSITE" id="PS50072"/>
    </source>
</evidence>
<dbReference type="FunFam" id="2.40.100.10:FF:000012">
    <property type="entry name" value="Peptidyl-prolyl cis-trans isomerase"/>
    <property type="match status" value="1"/>
</dbReference>
<evidence type="ECO:0000313" key="8">
    <source>
        <dbReference type="Proteomes" id="UP001221898"/>
    </source>
</evidence>
<gene>
    <name evidence="7" type="ORF">AAFF_G00024980</name>
</gene>
<dbReference type="Proteomes" id="UP001221898">
    <property type="component" value="Unassembled WGS sequence"/>
</dbReference>
<protein>
    <recommendedName>
        <fullName evidence="5">Peptidyl-prolyl cis-trans isomerase</fullName>
        <shortName evidence="5">PPIase</shortName>
        <ecNumber evidence="5">5.2.1.8</ecNumber>
    </recommendedName>
</protein>
<name>A0AAD7WZQ3_9TELE</name>
<dbReference type="Gene3D" id="2.40.100.10">
    <property type="entry name" value="Cyclophilin-like"/>
    <property type="match status" value="1"/>
</dbReference>
<evidence type="ECO:0000256" key="2">
    <source>
        <dbReference type="ARBA" id="ARBA00023110"/>
    </source>
</evidence>
<dbReference type="InterPro" id="IPR002130">
    <property type="entry name" value="Cyclophilin-type_PPIase_dom"/>
</dbReference>
<evidence type="ECO:0000256" key="1">
    <source>
        <dbReference type="ARBA" id="ARBA00000971"/>
    </source>
</evidence>
<dbReference type="GO" id="GO:0003755">
    <property type="term" value="F:peptidyl-prolyl cis-trans isomerase activity"/>
    <property type="evidence" value="ECO:0007669"/>
    <property type="project" value="UniProtKB-UniRule"/>
</dbReference>
<dbReference type="PANTHER" id="PTHR45625">
    <property type="entry name" value="PEPTIDYL-PROLYL CIS-TRANS ISOMERASE-RELATED"/>
    <property type="match status" value="1"/>
</dbReference>
<evidence type="ECO:0000256" key="3">
    <source>
        <dbReference type="ARBA" id="ARBA00023235"/>
    </source>
</evidence>
<reference evidence="7" key="1">
    <citation type="journal article" date="2023" name="Science">
        <title>Genome structures resolve the early diversification of teleost fishes.</title>
        <authorList>
            <person name="Parey E."/>
            <person name="Louis A."/>
            <person name="Montfort J."/>
            <person name="Bouchez O."/>
            <person name="Roques C."/>
            <person name="Iampietro C."/>
            <person name="Lluch J."/>
            <person name="Castinel A."/>
            <person name="Donnadieu C."/>
            <person name="Desvignes T."/>
            <person name="Floi Bucao C."/>
            <person name="Jouanno E."/>
            <person name="Wen M."/>
            <person name="Mejri S."/>
            <person name="Dirks R."/>
            <person name="Jansen H."/>
            <person name="Henkel C."/>
            <person name="Chen W.J."/>
            <person name="Zahm M."/>
            <person name="Cabau C."/>
            <person name="Klopp C."/>
            <person name="Thompson A.W."/>
            <person name="Robinson-Rechavi M."/>
            <person name="Braasch I."/>
            <person name="Lecointre G."/>
            <person name="Bobe J."/>
            <person name="Postlethwait J.H."/>
            <person name="Berthelot C."/>
            <person name="Roest Crollius H."/>
            <person name="Guiguen Y."/>
        </authorList>
    </citation>
    <scope>NUCLEOTIDE SEQUENCE</scope>
    <source>
        <strain evidence="7">NC1722</strain>
    </source>
</reference>
<feature type="domain" description="PPIase cyclophilin-type" evidence="6">
    <location>
        <begin position="41"/>
        <end position="196"/>
    </location>
</feature>
<dbReference type="PROSITE" id="PS50072">
    <property type="entry name" value="CSA_PPIASE_2"/>
    <property type="match status" value="1"/>
</dbReference>
<dbReference type="PRINTS" id="PR00153">
    <property type="entry name" value="CSAPPISMRASE"/>
</dbReference>
<dbReference type="SUPFAM" id="SSF50891">
    <property type="entry name" value="Cyclophilin-like"/>
    <property type="match status" value="1"/>
</dbReference>
<dbReference type="GO" id="GO:0071013">
    <property type="term" value="C:catalytic step 2 spliceosome"/>
    <property type="evidence" value="ECO:0007669"/>
    <property type="project" value="TreeGrafter"/>
</dbReference>
<accession>A0AAD7WZQ3</accession>
<dbReference type="InterPro" id="IPR044666">
    <property type="entry name" value="Cyclophilin_A-like"/>
</dbReference>
<dbReference type="EC" id="5.2.1.8" evidence="5"/>
<dbReference type="Pfam" id="PF00160">
    <property type="entry name" value="Pro_isomerase"/>
    <property type="match status" value="1"/>
</dbReference>
<dbReference type="EMBL" id="JAINUG010000011">
    <property type="protein sequence ID" value="KAJ8414975.1"/>
    <property type="molecule type" value="Genomic_DNA"/>
</dbReference>
<keyword evidence="2 5" id="KW-0697">Rotamase</keyword>
<evidence type="ECO:0000256" key="4">
    <source>
        <dbReference type="ARBA" id="ARBA00038286"/>
    </source>
</evidence>